<sequence length="578" mass="63322">MSAVEKLFVQIFERKKWIIDQAEQQARLFDQHLVSKLLIDGIVPPPWLRNPLLQTLDSDPGELTKDDIVSEALFPQSQSTVPYSGRHCSLYSKLFVTTDDGWYPSGLHSEVLDLKKNCDAGDGLSKLPECSVNNDGCASTSAHQMECSAISPQSHWEGRTSDGYHDPALSLAKLQRSKSRQRALELRKSANTAKRCSRNDNGSVTSSLQLDHLERQDLINAFDTGGQSFANEEVRKGHRENQKVDKSNYSGRVTKSKGIAQKLDVVSSSIANELGDQSNHVNEPLETVNATCFPNESCGAQEANKGEYQTNNAYQSNNETSRDILKPDGSLKSITKSTQLSQPVSSSQQSQAPSVPVVGSFQRQKDLHICAVEAREHLTRSNSSEGRIARYSQQQDRVGGISKSFSSNFCNQNATSRSAASILSQNVQDTEIAAERSLSCQKDSNLDTEVAIDSAEKETIAAQTAGGNIRAVTTGPSEGSLRPVSSFSSDDRDSRNRCSASKRSSLVKSLYIETVVAEKASDTEENRLSAAKVTNNLKHRSDATVPKVDAGFDGLVENNSFVLQGLMLALRLRWILQF</sequence>
<accession>A0ACB9PGA9</accession>
<organism evidence="1 2">
    <name type="scientific">Bauhinia variegata</name>
    <name type="common">Purple orchid tree</name>
    <name type="synonym">Phanera variegata</name>
    <dbReference type="NCBI Taxonomy" id="167791"/>
    <lineage>
        <taxon>Eukaryota</taxon>
        <taxon>Viridiplantae</taxon>
        <taxon>Streptophyta</taxon>
        <taxon>Embryophyta</taxon>
        <taxon>Tracheophyta</taxon>
        <taxon>Spermatophyta</taxon>
        <taxon>Magnoliopsida</taxon>
        <taxon>eudicotyledons</taxon>
        <taxon>Gunneridae</taxon>
        <taxon>Pentapetalae</taxon>
        <taxon>rosids</taxon>
        <taxon>fabids</taxon>
        <taxon>Fabales</taxon>
        <taxon>Fabaceae</taxon>
        <taxon>Cercidoideae</taxon>
        <taxon>Cercideae</taxon>
        <taxon>Bauhiniinae</taxon>
        <taxon>Bauhinia</taxon>
    </lineage>
</organism>
<gene>
    <name evidence="1" type="ORF">L6164_008567</name>
</gene>
<dbReference type="EMBL" id="CM039429">
    <property type="protein sequence ID" value="KAI4347785.1"/>
    <property type="molecule type" value="Genomic_DNA"/>
</dbReference>
<comment type="caution">
    <text evidence="1">The sequence shown here is derived from an EMBL/GenBank/DDBJ whole genome shotgun (WGS) entry which is preliminary data.</text>
</comment>
<evidence type="ECO:0000313" key="1">
    <source>
        <dbReference type="EMBL" id="KAI4347785.1"/>
    </source>
</evidence>
<name>A0ACB9PGA9_BAUVA</name>
<dbReference type="Proteomes" id="UP000828941">
    <property type="component" value="Chromosome 4"/>
</dbReference>
<reference evidence="1 2" key="1">
    <citation type="journal article" date="2022" name="DNA Res.">
        <title>Chromosomal-level genome assembly of the orchid tree Bauhinia variegata (Leguminosae; Cercidoideae) supports the allotetraploid origin hypothesis of Bauhinia.</title>
        <authorList>
            <person name="Zhong Y."/>
            <person name="Chen Y."/>
            <person name="Zheng D."/>
            <person name="Pang J."/>
            <person name="Liu Y."/>
            <person name="Luo S."/>
            <person name="Meng S."/>
            <person name="Qian L."/>
            <person name="Wei D."/>
            <person name="Dai S."/>
            <person name="Zhou R."/>
        </authorList>
    </citation>
    <scope>NUCLEOTIDE SEQUENCE [LARGE SCALE GENOMIC DNA]</scope>
    <source>
        <strain evidence="1">BV-YZ2020</strain>
    </source>
</reference>
<proteinExistence type="predicted"/>
<protein>
    <submittedName>
        <fullName evidence="1">Uncharacterized protein</fullName>
    </submittedName>
</protein>
<keyword evidence="2" id="KW-1185">Reference proteome</keyword>
<evidence type="ECO:0000313" key="2">
    <source>
        <dbReference type="Proteomes" id="UP000828941"/>
    </source>
</evidence>